<reference evidence="3 4" key="1">
    <citation type="submission" date="2024-01" db="EMBL/GenBank/DDBJ databases">
        <title>The genomes of 5 underutilized Papilionoideae crops provide insights into root nodulation and disease resistance.</title>
        <authorList>
            <person name="Yuan L."/>
        </authorList>
    </citation>
    <scope>NUCLEOTIDE SEQUENCE [LARGE SCALE GENOMIC DNA]</scope>
    <source>
        <strain evidence="3">LY-2023</strain>
        <tissue evidence="3">Leaf</tissue>
    </source>
</reference>
<dbReference type="AlphaFoldDB" id="A0AAN9Q6A6"/>
<dbReference type="SUPFAM" id="SSF53474">
    <property type="entry name" value="alpha/beta-Hydrolases"/>
    <property type="match status" value="1"/>
</dbReference>
<dbReference type="PANTHER" id="PTHR23024">
    <property type="entry name" value="ARYLACETAMIDE DEACETYLASE"/>
    <property type="match status" value="1"/>
</dbReference>
<organism evidence="3 4">
    <name type="scientific">Clitoria ternatea</name>
    <name type="common">Butterfly pea</name>
    <dbReference type="NCBI Taxonomy" id="43366"/>
    <lineage>
        <taxon>Eukaryota</taxon>
        <taxon>Viridiplantae</taxon>
        <taxon>Streptophyta</taxon>
        <taxon>Embryophyta</taxon>
        <taxon>Tracheophyta</taxon>
        <taxon>Spermatophyta</taxon>
        <taxon>Magnoliopsida</taxon>
        <taxon>eudicotyledons</taxon>
        <taxon>Gunneridae</taxon>
        <taxon>Pentapetalae</taxon>
        <taxon>rosids</taxon>
        <taxon>fabids</taxon>
        <taxon>Fabales</taxon>
        <taxon>Fabaceae</taxon>
        <taxon>Papilionoideae</taxon>
        <taxon>50 kb inversion clade</taxon>
        <taxon>NPAAA clade</taxon>
        <taxon>indigoferoid/millettioid clade</taxon>
        <taxon>Phaseoleae</taxon>
        <taxon>Clitoria</taxon>
    </lineage>
</organism>
<keyword evidence="4" id="KW-1185">Reference proteome</keyword>
<dbReference type="Proteomes" id="UP001359559">
    <property type="component" value="Unassembled WGS sequence"/>
</dbReference>
<sequence>MDSSSSEIAHDFSPLLRVYKDGHVERLLGCDVVPPSFDPTTNVDSKDIFISKDDDISARIFIPKLTDPKQKLPLLIYFHGGGFCIETPFSPAYHNFLNSIVSKAQIIALSVHFRRAPEHPLPIAYEDSWASLKWAASHVDANGPEEWFNRHADFSRVSLGGDSAGANIAHHMGIRVGTHGLPGLNIEGIFLLHTYFWGVDRVGSEAQKAEHLDLAEKVWMLACPTSSGCDDPFINPAKDPNLGRLGCKRVLVFVAENDVLKDRGWYYKELLEKSEWDGDVEVIESKGEGHVFHLFNPNSDNAVSLRNRIVSFISNS</sequence>
<dbReference type="PANTHER" id="PTHR23024:SF467">
    <property type="entry name" value="CARBOXYLESTERASE 12-RELATED"/>
    <property type="match status" value="1"/>
</dbReference>
<dbReference type="InterPro" id="IPR029058">
    <property type="entry name" value="AB_hydrolase_fold"/>
</dbReference>
<evidence type="ECO:0000259" key="2">
    <source>
        <dbReference type="Pfam" id="PF07859"/>
    </source>
</evidence>
<feature type="domain" description="Alpha/beta hydrolase fold-3" evidence="2">
    <location>
        <begin position="75"/>
        <end position="293"/>
    </location>
</feature>
<comment type="similarity">
    <text evidence="1">Belongs to the 'GDXG' lipolytic enzyme family.</text>
</comment>
<dbReference type="InterPro" id="IPR013094">
    <property type="entry name" value="AB_hydrolase_3"/>
</dbReference>
<dbReference type="Pfam" id="PF07859">
    <property type="entry name" value="Abhydrolase_3"/>
    <property type="match status" value="1"/>
</dbReference>
<protein>
    <recommendedName>
        <fullName evidence="2">Alpha/beta hydrolase fold-3 domain-containing protein</fullName>
    </recommendedName>
</protein>
<name>A0AAN9Q6A6_CLITE</name>
<dbReference type="EMBL" id="JAYKXN010000001">
    <property type="protein sequence ID" value="KAK7319848.1"/>
    <property type="molecule type" value="Genomic_DNA"/>
</dbReference>
<gene>
    <name evidence="3" type="ORF">RJT34_04576</name>
</gene>
<dbReference type="Gene3D" id="3.40.50.1820">
    <property type="entry name" value="alpha/beta hydrolase"/>
    <property type="match status" value="1"/>
</dbReference>
<evidence type="ECO:0000313" key="3">
    <source>
        <dbReference type="EMBL" id="KAK7319848.1"/>
    </source>
</evidence>
<proteinExistence type="inferred from homology"/>
<accession>A0AAN9Q6A6</accession>
<dbReference type="GO" id="GO:0016787">
    <property type="term" value="F:hydrolase activity"/>
    <property type="evidence" value="ECO:0007669"/>
    <property type="project" value="InterPro"/>
</dbReference>
<comment type="caution">
    <text evidence="3">The sequence shown here is derived from an EMBL/GenBank/DDBJ whole genome shotgun (WGS) entry which is preliminary data.</text>
</comment>
<dbReference type="InterPro" id="IPR050466">
    <property type="entry name" value="Carboxylest/Gibb_receptor"/>
</dbReference>
<evidence type="ECO:0000313" key="4">
    <source>
        <dbReference type="Proteomes" id="UP001359559"/>
    </source>
</evidence>
<evidence type="ECO:0000256" key="1">
    <source>
        <dbReference type="ARBA" id="ARBA00010515"/>
    </source>
</evidence>